<gene>
    <name evidence="4" type="ORF">OVN18_08090</name>
</gene>
<keyword evidence="5" id="KW-1185">Reference proteome</keyword>
<sequence length="240" mass="26374">MPDYDPRLVALYDDDNPDGEDHRFYRGLIDRESAAAVLDLGCGTGILTVTLAATDRRVVGVDPSERMIGYARARAGADRVEWVDGDSRDLPSGPFDAAIMTGNVAQHITGDDWSRTLDDIRARMPIGGLLAFEARNPSRRPWEDWVAAGRTVRDTRLGSVEEWYEAAEGHAGIVRITAHTVFASSGDHVVHEFDLAFRDRATLERHLTASGFAVEAVHGDWRGTPFSGEQSLMIVEARAV</sequence>
<dbReference type="GO" id="GO:0008168">
    <property type="term" value="F:methyltransferase activity"/>
    <property type="evidence" value="ECO:0007669"/>
    <property type="project" value="UniProtKB-KW"/>
</dbReference>
<dbReference type="Gene3D" id="3.40.50.150">
    <property type="entry name" value="Vaccinia Virus protein VP39"/>
    <property type="match status" value="1"/>
</dbReference>
<dbReference type="InterPro" id="IPR029063">
    <property type="entry name" value="SAM-dependent_MTases_sf"/>
</dbReference>
<keyword evidence="1 4" id="KW-0489">Methyltransferase</keyword>
<dbReference type="GO" id="GO:0032259">
    <property type="term" value="P:methylation"/>
    <property type="evidence" value="ECO:0007669"/>
    <property type="project" value="UniProtKB-KW"/>
</dbReference>
<dbReference type="CDD" id="cd02440">
    <property type="entry name" value="AdoMet_MTases"/>
    <property type="match status" value="1"/>
</dbReference>
<evidence type="ECO:0000259" key="3">
    <source>
        <dbReference type="Pfam" id="PF13649"/>
    </source>
</evidence>
<evidence type="ECO:0000313" key="4">
    <source>
        <dbReference type="EMBL" id="WAB80533.1"/>
    </source>
</evidence>
<dbReference type="Proteomes" id="UP001164706">
    <property type="component" value="Chromosome"/>
</dbReference>
<dbReference type="EMBL" id="CP113089">
    <property type="protein sequence ID" value="WAB80533.1"/>
    <property type="molecule type" value="Genomic_DNA"/>
</dbReference>
<dbReference type="InterPro" id="IPR041698">
    <property type="entry name" value="Methyltransf_25"/>
</dbReference>
<dbReference type="AlphaFoldDB" id="A0A9E8MJ52"/>
<evidence type="ECO:0000313" key="5">
    <source>
        <dbReference type="Proteomes" id="UP001164706"/>
    </source>
</evidence>
<dbReference type="SUPFAM" id="SSF53335">
    <property type="entry name" value="S-adenosyl-L-methionine-dependent methyltransferases"/>
    <property type="match status" value="1"/>
</dbReference>
<dbReference type="KEGG" id="mdb:OVN18_08090"/>
<dbReference type="PANTHER" id="PTHR43861">
    <property type="entry name" value="TRANS-ACONITATE 2-METHYLTRANSFERASE-RELATED"/>
    <property type="match status" value="1"/>
</dbReference>
<dbReference type="RefSeq" id="WP_267780203.1">
    <property type="nucleotide sequence ID" value="NZ_CP113089.1"/>
</dbReference>
<evidence type="ECO:0000256" key="2">
    <source>
        <dbReference type="ARBA" id="ARBA00022679"/>
    </source>
</evidence>
<dbReference type="Pfam" id="PF13649">
    <property type="entry name" value="Methyltransf_25"/>
    <property type="match status" value="1"/>
</dbReference>
<feature type="domain" description="Methyltransferase" evidence="3">
    <location>
        <begin position="37"/>
        <end position="124"/>
    </location>
</feature>
<dbReference type="PANTHER" id="PTHR43861:SF1">
    <property type="entry name" value="TRANS-ACONITATE 2-METHYLTRANSFERASE"/>
    <property type="match status" value="1"/>
</dbReference>
<protein>
    <submittedName>
        <fullName evidence="4">Class I SAM-dependent methyltransferase</fullName>
    </submittedName>
</protein>
<proteinExistence type="predicted"/>
<reference evidence="4" key="1">
    <citation type="submission" date="2022-11" db="EMBL/GenBank/DDBJ databases">
        <title>Description of Microcella daejonensis nov. sp, isolated from riverside soil.</title>
        <authorList>
            <person name="Molina K.M."/>
            <person name="Kim S.B."/>
        </authorList>
    </citation>
    <scope>NUCLEOTIDE SEQUENCE</scope>
    <source>
        <strain evidence="4">MMS21-STM12</strain>
    </source>
</reference>
<accession>A0A9E8MJ52</accession>
<evidence type="ECO:0000256" key="1">
    <source>
        <dbReference type="ARBA" id="ARBA00022603"/>
    </source>
</evidence>
<keyword evidence="2" id="KW-0808">Transferase</keyword>
<name>A0A9E8MJ52_9MICO</name>
<organism evidence="4 5">
    <name type="scientific">Microcella daejeonensis</name>
    <dbReference type="NCBI Taxonomy" id="2994971"/>
    <lineage>
        <taxon>Bacteria</taxon>
        <taxon>Bacillati</taxon>
        <taxon>Actinomycetota</taxon>
        <taxon>Actinomycetes</taxon>
        <taxon>Micrococcales</taxon>
        <taxon>Microbacteriaceae</taxon>
        <taxon>Microcella</taxon>
    </lineage>
</organism>